<dbReference type="EMBL" id="LAZR01032723">
    <property type="protein sequence ID" value="KKL50096.1"/>
    <property type="molecule type" value="Genomic_DNA"/>
</dbReference>
<evidence type="ECO:0008006" key="2">
    <source>
        <dbReference type="Google" id="ProtNLM"/>
    </source>
</evidence>
<protein>
    <recommendedName>
        <fullName evidence="2">DUF2796 domain-containing protein</fullName>
    </recommendedName>
</protein>
<sequence>MKNTLLFVMLLTLTLSFTTAAYGHVHGQGELFVSQHKQTWLLQFVLPSADLLGFEHTPKSDSEHQAIQQLAARFADHTQIIAFNEACQLDSIKHSLQTPSQHTEQANAHHDIELEYYFTCPNTVDQVSVLLFKWATSLTHIKAQWLNQQGQGMQKLTAAQPTITWSF</sequence>
<gene>
    <name evidence="1" type="ORF">LCGC14_2308930</name>
</gene>
<accession>A0A0F9D8Q4</accession>
<dbReference type="InterPro" id="IPR021253">
    <property type="entry name" value="ZrgA-like"/>
</dbReference>
<comment type="caution">
    <text evidence="1">The sequence shown here is derived from an EMBL/GenBank/DDBJ whole genome shotgun (WGS) entry which is preliminary data.</text>
</comment>
<proteinExistence type="predicted"/>
<organism evidence="1">
    <name type="scientific">marine sediment metagenome</name>
    <dbReference type="NCBI Taxonomy" id="412755"/>
    <lineage>
        <taxon>unclassified sequences</taxon>
        <taxon>metagenomes</taxon>
        <taxon>ecological metagenomes</taxon>
    </lineage>
</organism>
<dbReference type="AlphaFoldDB" id="A0A0F9D8Q4"/>
<reference evidence="1" key="1">
    <citation type="journal article" date="2015" name="Nature">
        <title>Complex archaea that bridge the gap between prokaryotes and eukaryotes.</title>
        <authorList>
            <person name="Spang A."/>
            <person name="Saw J.H."/>
            <person name="Jorgensen S.L."/>
            <person name="Zaremba-Niedzwiedzka K."/>
            <person name="Martijn J."/>
            <person name="Lind A.E."/>
            <person name="van Eijk R."/>
            <person name="Schleper C."/>
            <person name="Guy L."/>
            <person name="Ettema T.J."/>
        </authorList>
    </citation>
    <scope>NUCLEOTIDE SEQUENCE</scope>
</reference>
<evidence type="ECO:0000313" key="1">
    <source>
        <dbReference type="EMBL" id="KKL50096.1"/>
    </source>
</evidence>
<dbReference type="Pfam" id="PF10986">
    <property type="entry name" value="ZrgA"/>
    <property type="match status" value="1"/>
</dbReference>
<name>A0A0F9D8Q4_9ZZZZ</name>